<name>A0A1X1PKP5_9BURK</name>
<accession>A0A1X1PKP5</accession>
<proteinExistence type="predicted"/>
<gene>
    <name evidence="1" type="ORF">B7G54_07595</name>
</gene>
<dbReference type="EMBL" id="NBYX01000003">
    <property type="protein sequence ID" value="ORT87377.1"/>
    <property type="molecule type" value="Genomic_DNA"/>
</dbReference>
<dbReference type="Proteomes" id="UP000193146">
    <property type="component" value="Unassembled WGS sequence"/>
</dbReference>
<organism evidence="1 2">
    <name type="scientific">Burkholderia puraquae</name>
    <dbReference type="NCBI Taxonomy" id="1904757"/>
    <lineage>
        <taxon>Bacteria</taxon>
        <taxon>Pseudomonadati</taxon>
        <taxon>Pseudomonadota</taxon>
        <taxon>Betaproteobacteria</taxon>
        <taxon>Burkholderiales</taxon>
        <taxon>Burkholderiaceae</taxon>
        <taxon>Burkholderia</taxon>
        <taxon>Burkholderia cepacia complex</taxon>
    </lineage>
</organism>
<dbReference type="SUPFAM" id="SSF69279">
    <property type="entry name" value="Phage tail proteins"/>
    <property type="match status" value="1"/>
</dbReference>
<protein>
    <submittedName>
        <fullName evidence="1">Uncharacterized protein</fullName>
    </submittedName>
</protein>
<dbReference type="RefSeq" id="WP_085038536.1">
    <property type="nucleotide sequence ID" value="NZ_CADIKG010000015.1"/>
</dbReference>
<keyword evidence="2" id="KW-1185">Reference proteome</keyword>
<evidence type="ECO:0000313" key="2">
    <source>
        <dbReference type="Proteomes" id="UP000193146"/>
    </source>
</evidence>
<dbReference type="Pfam" id="PF05954">
    <property type="entry name" value="Phage_GPD"/>
    <property type="match status" value="1"/>
</dbReference>
<sequence length="75" mass="8297">MTGIDGYLNCVSTRDNLSPKLLLGLPVSVRLTTDRGGLQTINAIVRDVQVGQSDGELTVYRLNVYDASRRYSKPR</sequence>
<dbReference type="Gene3D" id="2.30.110.50">
    <property type="match status" value="1"/>
</dbReference>
<evidence type="ECO:0000313" key="1">
    <source>
        <dbReference type="EMBL" id="ORT87377.1"/>
    </source>
</evidence>
<comment type="caution">
    <text evidence="1">The sequence shown here is derived from an EMBL/GenBank/DDBJ whole genome shotgun (WGS) entry which is preliminary data.</text>
</comment>
<dbReference type="AlphaFoldDB" id="A0A1X1PKP5"/>
<reference evidence="1 2" key="1">
    <citation type="submission" date="2017-04" db="EMBL/GenBank/DDBJ databases">
        <title>Burkholderia puraquae sp. nov., a novel Burkholderia cepacia complex species from hospital setting samples.</title>
        <authorList>
            <person name="Martina P."/>
            <person name="Leguizamon M."/>
            <person name="Prieto C."/>
            <person name="Sousa S."/>
            <person name="Montanaro P."/>
            <person name="Draghi W."/>
            <person name="Staembler M."/>
            <person name="Bettiol M."/>
            <person name="Figoli C."/>
            <person name="Palau J."/>
            <person name="Alvarez F."/>
            <person name="Benetti S."/>
            <person name="Anchat E."/>
            <person name="Vescina C."/>
            <person name="Ferreras J."/>
            <person name="Lasch P."/>
            <person name="Lagares A."/>
            <person name="Zorreguieta A."/>
            <person name="Yantorno O."/>
            <person name="Bosch A."/>
        </authorList>
    </citation>
    <scope>NUCLEOTIDE SEQUENCE [LARGE SCALE GENOMIC DNA]</scope>
    <source>
        <strain evidence="1 2">CAMPA 1040</strain>
    </source>
</reference>